<dbReference type="SUPFAM" id="SSF81382">
    <property type="entry name" value="Skp1 dimerisation domain-like"/>
    <property type="match status" value="1"/>
</dbReference>
<dbReference type="GO" id="GO:0009867">
    <property type="term" value="P:jasmonic acid mediated signaling pathway"/>
    <property type="evidence" value="ECO:0007669"/>
    <property type="project" value="UniProtKB-ARBA"/>
</dbReference>
<feature type="region of interest" description="Disordered" evidence="4">
    <location>
        <begin position="1"/>
        <end position="27"/>
    </location>
</feature>
<dbReference type="GO" id="GO:0006511">
    <property type="term" value="P:ubiquitin-dependent protein catabolic process"/>
    <property type="evidence" value="ECO:0007669"/>
    <property type="project" value="InterPro"/>
</dbReference>
<dbReference type="InterPro" id="IPR011333">
    <property type="entry name" value="SKP1/BTB/POZ_sf"/>
</dbReference>
<proteinExistence type="inferred from homology"/>
<evidence type="ECO:0000313" key="8">
    <source>
        <dbReference type="Proteomes" id="UP001386955"/>
    </source>
</evidence>
<feature type="domain" description="SKP1 component POZ" evidence="6">
    <location>
        <begin position="64"/>
        <end position="124"/>
    </location>
</feature>
<protein>
    <recommendedName>
        <fullName evidence="9">SKP1-like protein</fullName>
    </recommendedName>
</protein>
<evidence type="ECO:0000313" key="7">
    <source>
        <dbReference type="EMBL" id="KAK7401620.1"/>
    </source>
</evidence>
<dbReference type="Gene3D" id="3.30.710.10">
    <property type="entry name" value="Potassium Channel Kv1.1, Chain A"/>
    <property type="match status" value="1"/>
</dbReference>
<evidence type="ECO:0000259" key="6">
    <source>
        <dbReference type="Pfam" id="PF03931"/>
    </source>
</evidence>
<organism evidence="7 8">
    <name type="scientific">Psophocarpus tetragonolobus</name>
    <name type="common">Winged bean</name>
    <name type="synonym">Dolichos tetragonolobus</name>
    <dbReference type="NCBI Taxonomy" id="3891"/>
    <lineage>
        <taxon>Eukaryota</taxon>
        <taxon>Viridiplantae</taxon>
        <taxon>Streptophyta</taxon>
        <taxon>Embryophyta</taxon>
        <taxon>Tracheophyta</taxon>
        <taxon>Spermatophyta</taxon>
        <taxon>Magnoliopsida</taxon>
        <taxon>eudicotyledons</taxon>
        <taxon>Gunneridae</taxon>
        <taxon>Pentapetalae</taxon>
        <taxon>rosids</taxon>
        <taxon>fabids</taxon>
        <taxon>Fabales</taxon>
        <taxon>Fabaceae</taxon>
        <taxon>Papilionoideae</taxon>
        <taxon>50 kb inversion clade</taxon>
        <taxon>NPAAA clade</taxon>
        <taxon>indigoferoid/millettioid clade</taxon>
        <taxon>Phaseoleae</taxon>
        <taxon>Psophocarpus</taxon>
    </lineage>
</organism>
<dbReference type="EMBL" id="JAYMYS010000003">
    <property type="protein sequence ID" value="KAK7401620.1"/>
    <property type="molecule type" value="Genomic_DNA"/>
</dbReference>
<dbReference type="InterPro" id="IPR036296">
    <property type="entry name" value="SKP1-like_dim_sf"/>
</dbReference>
<dbReference type="Pfam" id="PF01466">
    <property type="entry name" value="Skp1"/>
    <property type="match status" value="1"/>
</dbReference>
<evidence type="ECO:0000256" key="3">
    <source>
        <dbReference type="ARBA" id="ARBA00022786"/>
    </source>
</evidence>
<dbReference type="InterPro" id="IPR001232">
    <property type="entry name" value="SKP1-like"/>
</dbReference>
<feature type="domain" description="SKP1 component dimerisation" evidence="5">
    <location>
        <begin position="164"/>
        <end position="211"/>
    </location>
</feature>
<dbReference type="SUPFAM" id="SSF54695">
    <property type="entry name" value="POZ domain"/>
    <property type="match status" value="1"/>
</dbReference>
<dbReference type="InterPro" id="IPR016072">
    <property type="entry name" value="Skp1_comp_dimer"/>
</dbReference>
<comment type="similarity">
    <text evidence="2">Belongs to the SKP1 family.</text>
</comment>
<comment type="caution">
    <text evidence="7">The sequence shown here is derived from an EMBL/GenBank/DDBJ whole genome shotgun (WGS) entry which is preliminary data.</text>
</comment>
<sequence>MAEKGESSSKAVEESETETLKIEGSGKGITEHMSQMREHMMKLAIEKAQELKNSVVPAGEEDEMVKLRSMDGVTFEVEASIAKEMETVQSFIEECGRDPSEVIPLHNVSSRELSRIVRYCSEHLRLARDGDIKGTKEFDNRFVAALSLYEMKELVLAANYLNMKKLLDFLSASIAEVIKNKSVEFVREFFGVDNDYTPEEEHQYRSLHAWAFKG</sequence>
<dbReference type="AlphaFoldDB" id="A0AAN9XQ12"/>
<keyword evidence="8" id="KW-1185">Reference proteome</keyword>
<dbReference type="Pfam" id="PF03931">
    <property type="entry name" value="Skp1_POZ"/>
    <property type="match status" value="1"/>
</dbReference>
<dbReference type="InterPro" id="IPR016073">
    <property type="entry name" value="Skp1_comp_POZ"/>
</dbReference>
<evidence type="ECO:0000259" key="5">
    <source>
        <dbReference type="Pfam" id="PF01466"/>
    </source>
</evidence>
<dbReference type="PANTHER" id="PTHR11165">
    <property type="entry name" value="SKP1"/>
    <property type="match status" value="1"/>
</dbReference>
<comment type="pathway">
    <text evidence="1">Protein modification; protein ubiquitination.</text>
</comment>
<evidence type="ECO:0000256" key="1">
    <source>
        <dbReference type="ARBA" id="ARBA00004906"/>
    </source>
</evidence>
<evidence type="ECO:0000256" key="2">
    <source>
        <dbReference type="ARBA" id="ARBA00009993"/>
    </source>
</evidence>
<keyword evidence="3" id="KW-0833">Ubl conjugation pathway</keyword>
<name>A0AAN9XQ12_PSOTE</name>
<dbReference type="Proteomes" id="UP001386955">
    <property type="component" value="Unassembled WGS sequence"/>
</dbReference>
<dbReference type="SMART" id="SM00512">
    <property type="entry name" value="Skp1"/>
    <property type="match status" value="1"/>
</dbReference>
<reference evidence="7 8" key="1">
    <citation type="submission" date="2024-01" db="EMBL/GenBank/DDBJ databases">
        <title>The genomes of 5 underutilized Papilionoideae crops provide insights into root nodulation and disease resistanc.</title>
        <authorList>
            <person name="Jiang F."/>
        </authorList>
    </citation>
    <scope>NUCLEOTIDE SEQUENCE [LARGE SCALE GENOMIC DNA]</scope>
    <source>
        <strain evidence="7">DUOXIRENSHENG_FW03</strain>
        <tissue evidence="7">Leaves</tissue>
    </source>
</reference>
<accession>A0AAN9XQ12</accession>
<evidence type="ECO:0000256" key="4">
    <source>
        <dbReference type="SAM" id="MobiDB-lite"/>
    </source>
</evidence>
<evidence type="ECO:0008006" key="9">
    <source>
        <dbReference type="Google" id="ProtNLM"/>
    </source>
</evidence>
<feature type="compositionally biased region" description="Basic and acidic residues" evidence="4">
    <location>
        <begin position="1"/>
        <end position="21"/>
    </location>
</feature>
<dbReference type="InterPro" id="IPR016897">
    <property type="entry name" value="SKP1"/>
</dbReference>
<gene>
    <name evidence="7" type="ORF">VNO78_13239</name>
</gene>